<dbReference type="OrthoDB" id="994755at2759"/>
<sequence>MASELICLNSTHISVEQMRMPIDQVLQCYIRNMSAPPSPLIENYLREAGFWHVATIGRGYTISASIFTSSSEPPTYISAHNEVEPFGELCWNIDLSRRYTTSIRPKFQWTPYEDSAIQAVIPDEFFQNPNIWHVKVPMVTYAIVEMHQSDRVLRQFGFRQPIPVAPDKLDDEHETDLRQLNTDWPRYWSDYIEMWENQYDYIPTREPIIVPELAYVPKYMPWFRIHGKPYLLSEEERRRQIRVQRERRGPLNPKRMDDHASPSIAATQLPGPTTAPPQSSGLTVQRTTSTSQPF</sequence>
<dbReference type="PANTHER" id="PTHR46033">
    <property type="entry name" value="PROTEIN MAIN-LIKE 2"/>
    <property type="match status" value="1"/>
</dbReference>
<evidence type="ECO:0000313" key="4">
    <source>
        <dbReference type="Proteomes" id="UP000828251"/>
    </source>
</evidence>
<feature type="region of interest" description="Disordered" evidence="1">
    <location>
        <begin position="242"/>
        <end position="294"/>
    </location>
</feature>
<dbReference type="GO" id="GO:0010073">
    <property type="term" value="P:meristem maintenance"/>
    <property type="evidence" value="ECO:0007669"/>
    <property type="project" value="InterPro"/>
</dbReference>
<comment type="caution">
    <text evidence="3">The sequence shown here is derived from an EMBL/GenBank/DDBJ whole genome shotgun (WGS) entry which is preliminary data.</text>
</comment>
<feature type="compositionally biased region" description="Polar residues" evidence="1">
    <location>
        <begin position="276"/>
        <end position="294"/>
    </location>
</feature>
<dbReference type="PANTHER" id="PTHR46033:SF8">
    <property type="entry name" value="PROTEIN MAINTENANCE OF MERISTEMS-LIKE"/>
    <property type="match status" value="1"/>
</dbReference>
<gene>
    <name evidence="3" type="ORF">J1N35_037385</name>
</gene>
<dbReference type="AlphaFoldDB" id="A0A9D3UK28"/>
<name>A0A9D3UK28_9ROSI</name>
<dbReference type="EMBL" id="JAIQCV010000011">
    <property type="protein sequence ID" value="KAH1046601.1"/>
    <property type="molecule type" value="Genomic_DNA"/>
</dbReference>
<dbReference type="InterPro" id="IPR044824">
    <property type="entry name" value="MAIN-like"/>
</dbReference>
<evidence type="ECO:0000256" key="1">
    <source>
        <dbReference type="SAM" id="MobiDB-lite"/>
    </source>
</evidence>
<dbReference type="Proteomes" id="UP000828251">
    <property type="component" value="Unassembled WGS sequence"/>
</dbReference>
<evidence type="ECO:0000313" key="3">
    <source>
        <dbReference type="EMBL" id="KAH1046601.1"/>
    </source>
</evidence>
<dbReference type="Pfam" id="PF10536">
    <property type="entry name" value="PMD"/>
    <property type="match status" value="1"/>
</dbReference>
<feature type="domain" description="Aminotransferase-like plant mobile" evidence="2">
    <location>
        <begin position="105"/>
        <end position="224"/>
    </location>
</feature>
<accession>A0A9D3UK28</accession>
<organism evidence="3 4">
    <name type="scientific">Gossypium stocksii</name>
    <dbReference type="NCBI Taxonomy" id="47602"/>
    <lineage>
        <taxon>Eukaryota</taxon>
        <taxon>Viridiplantae</taxon>
        <taxon>Streptophyta</taxon>
        <taxon>Embryophyta</taxon>
        <taxon>Tracheophyta</taxon>
        <taxon>Spermatophyta</taxon>
        <taxon>Magnoliopsida</taxon>
        <taxon>eudicotyledons</taxon>
        <taxon>Gunneridae</taxon>
        <taxon>Pentapetalae</taxon>
        <taxon>rosids</taxon>
        <taxon>malvids</taxon>
        <taxon>Malvales</taxon>
        <taxon>Malvaceae</taxon>
        <taxon>Malvoideae</taxon>
        <taxon>Gossypium</taxon>
    </lineage>
</organism>
<dbReference type="InterPro" id="IPR019557">
    <property type="entry name" value="AminoTfrase-like_pln_mobile"/>
</dbReference>
<protein>
    <recommendedName>
        <fullName evidence="2">Aminotransferase-like plant mobile domain-containing protein</fullName>
    </recommendedName>
</protein>
<reference evidence="3 4" key="1">
    <citation type="journal article" date="2021" name="Plant Biotechnol. J.">
        <title>Multi-omics assisted identification of the key and species-specific regulatory components of drought-tolerant mechanisms in Gossypium stocksii.</title>
        <authorList>
            <person name="Yu D."/>
            <person name="Ke L."/>
            <person name="Zhang D."/>
            <person name="Wu Y."/>
            <person name="Sun Y."/>
            <person name="Mei J."/>
            <person name="Sun J."/>
            <person name="Sun Y."/>
        </authorList>
    </citation>
    <scope>NUCLEOTIDE SEQUENCE [LARGE SCALE GENOMIC DNA]</scope>
    <source>
        <strain evidence="4">cv. E1</strain>
        <tissue evidence="3">Leaf</tissue>
    </source>
</reference>
<proteinExistence type="predicted"/>
<feature type="compositionally biased region" description="Basic and acidic residues" evidence="1">
    <location>
        <begin position="242"/>
        <end position="260"/>
    </location>
</feature>
<evidence type="ECO:0000259" key="2">
    <source>
        <dbReference type="Pfam" id="PF10536"/>
    </source>
</evidence>
<keyword evidence="4" id="KW-1185">Reference proteome</keyword>